<feature type="coiled-coil region" evidence="10">
    <location>
        <begin position="250"/>
        <end position="298"/>
    </location>
</feature>
<feature type="compositionally biased region" description="Basic and acidic residues" evidence="11">
    <location>
        <begin position="499"/>
        <end position="512"/>
    </location>
</feature>
<dbReference type="PANTHER" id="PTHR32219:SF2">
    <property type="entry name" value="PROTON PUMP-INTERACTOR 1"/>
    <property type="match status" value="1"/>
</dbReference>
<evidence type="ECO:0000256" key="11">
    <source>
        <dbReference type="SAM" id="MobiDB-lite"/>
    </source>
</evidence>
<feature type="region of interest" description="Disordered" evidence="11">
    <location>
        <begin position="498"/>
        <end position="541"/>
    </location>
</feature>
<evidence type="ECO:0000256" key="5">
    <source>
        <dbReference type="ARBA" id="ARBA00022824"/>
    </source>
</evidence>
<evidence type="ECO:0000256" key="9">
    <source>
        <dbReference type="ARBA" id="ARBA00038080"/>
    </source>
</evidence>
<dbReference type="GO" id="GO:0005886">
    <property type="term" value="C:plasma membrane"/>
    <property type="evidence" value="ECO:0007669"/>
    <property type="project" value="UniProtKB-SubCell"/>
</dbReference>
<evidence type="ECO:0000256" key="2">
    <source>
        <dbReference type="ARBA" id="ARBA00004389"/>
    </source>
</evidence>
<dbReference type="InterPro" id="IPR055282">
    <property type="entry name" value="PPI1-4"/>
</dbReference>
<dbReference type="EMBL" id="GGEC01042094">
    <property type="protein sequence ID" value="MBX22578.1"/>
    <property type="molecule type" value="Transcribed_RNA"/>
</dbReference>
<name>A0A2P2LX85_RHIMU</name>
<evidence type="ECO:0000256" key="1">
    <source>
        <dbReference type="ARBA" id="ARBA00004162"/>
    </source>
</evidence>
<keyword evidence="8 12" id="KW-0472">Membrane</keyword>
<accession>A0A2P2LX85</accession>
<evidence type="ECO:0000256" key="4">
    <source>
        <dbReference type="ARBA" id="ARBA00022692"/>
    </source>
</evidence>
<dbReference type="GO" id="GO:0005789">
    <property type="term" value="C:endoplasmic reticulum membrane"/>
    <property type="evidence" value="ECO:0007669"/>
    <property type="project" value="UniProtKB-SubCell"/>
</dbReference>
<dbReference type="EMBL" id="GGEC01042098">
    <property type="protein sequence ID" value="MBX22582.1"/>
    <property type="molecule type" value="Transcribed_RNA"/>
</dbReference>
<evidence type="ECO:0000256" key="10">
    <source>
        <dbReference type="SAM" id="Coils"/>
    </source>
</evidence>
<sequence>MGVEIMGFETAQAPAESITEKENSFLHEKGNEKLDKESGPNQPINFGSHEEEGDGIGVVDVNVPKDAADEWPAPKQIHSFYFVRYRPFEDPKLRAELDQADRDIQAKNQARFEIVEQLKAKRSEKLVMADQLSKLKNDNSQYKTILDEKRRQIEPLWQELGQLRSTSGGGRYGLCSSEEELNDLIYSLQYRIQHESISLTEEKQILKDIKQLEGTRTKVIENAKKHAELQDSLVQKEAIEDQVKLMGVDLDGVKKEKQELFEKIKGLKGEINGLQVKLQTATNEKDKVFDKIKKLRSRREEKNACFYQSRTTITEAKKLAVEKDVKALEKFSCREVEKFMSLWNNDKTFRDDYEKRILPSLGNRQLSRDGRMRNPDEKPLVAVEALIPSEPEPAGKSSIKRPKEELKRTPPKDTSTPKKVQKEISKTDSKTTMGNVDAADQQINGPEKQQKSPSPVVKEVDEAKLKELKREEEIEKAKQALERKKKLAEKAAAKAAIRAQKDAEKKLKEREKKLRKKAAASTPATDPEPEEQAEAVVAEPENFELKDEAPVPVKERIRKETTVRHRNRPRGGPDSLPKAILRRKKSTNYWMWATAAALLVLVLLALLYYYLLWKK</sequence>
<comment type="subcellular location">
    <subcellularLocation>
        <location evidence="1">Cell membrane</location>
        <topology evidence="1">Single-pass membrane protein</topology>
    </subcellularLocation>
    <subcellularLocation>
        <location evidence="2">Endoplasmic reticulum membrane</location>
        <topology evidence="2">Single-pass membrane protein</topology>
    </subcellularLocation>
</comment>
<keyword evidence="4 12" id="KW-0812">Transmembrane</keyword>
<dbReference type="AlphaFoldDB" id="A0A2P2LX85"/>
<protein>
    <submittedName>
        <fullName evidence="13">Proton pump-interactor 1-like</fullName>
    </submittedName>
</protein>
<feature type="compositionally biased region" description="Basic and acidic residues" evidence="11">
    <location>
        <begin position="18"/>
        <end position="38"/>
    </location>
</feature>
<dbReference type="PANTHER" id="PTHR32219">
    <property type="entry name" value="RNA-BINDING PROTEIN YLMH-RELATED"/>
    <property type="match status" value="1"/>
</dbReference>
<keyword evidence="7 10" id="KW-0175">Coiled coil</keyword>
<organism evidence="13">
    <name type="scientific">Rhizophora mucronata</name>
    <name type="common">Asiatic mangrove</name>
    <dbReference type="NCBI Taxonomy" id="61149"/>
    <lineage>
        <taxon>Eukaryota</taxon>
        <taxon>Viridiplantae</taxon>
        <taxon>Streptophyta</taxon>
        <taxon>Embryophyta</taxon>
        <taxon>Tracheophyta</taxon>
        <taxon>Spermatophyta</taxon>
        <taxon>Magnoliopsida</taxon>
        <taxon>eudicotyledons</taxon>
        <taxon>Gunneridae</taxon>
        <taxon>Pentapetalae</taxon>
        <taxon>rosids</taxon>
        <taxon>fabids</taxon>
        <taxon>Malpighiales</taxon>
        <taxon>Rhizophoraceae</taxon>
        <taxon>Rhizophora</taxon>
    </lineage>
</organism>
<keyword evidence="3" id="KW-1003">Cell membrane</keyword>
<feature type="compositionally biased region" description="Basic and acidic residues" evidence="11">
    <location>
        <begin position="420"/>
        <end position="429"/>
    </location>
</feature>
<evidence type="ECO:0000313" key="13">
    <source>
        <dbReference type="EMBL" id="MBX22582.1"/>
    </source>
</evidence>
<evidence type="ECO:0000256" key="3">
    <source>
        <dbReference type="ARBA" id="ARBA00022475"/>
    </source>
</evidence>
<keyword evidence="6 12" id="KW-1133">Transmembrane helix</keyword>
<proteinExistence type="inferred from homology"/>
<keyword evidence="5" id="KW-0256">Endoplasmic reticulum</keyword>
<evidence type="ECO:0000256" key="12">
    <source>
        <dbReference type="SAM" id="Phobius"/>
    </source>
</evidence>
<feature type="compositionally biased region" description="Basic and acidic residues" evidence="11">
    <location>
        <begin position="401"/>
        <end position="411"/>
    </location>
</feature>
<evidence type="ECO:0000256" key="6">
    <source>
        <dbReference type="ARBA" id="ARBA00022989"/>
    </source>
</evidence>
<feature type="transmembrane region" description="Helical" evidence="12">
    <location>
        <begin position="589"/>
        <end position="611"/>
    </location>
</feature>
<evidence type="ECO:0000256" key="7">
    <source>
        <dbReference type="ARBA" id="ARBA00023054"/>
    </source>
</evidence>
<comment type="similarity">
    <text evidence="9">Belongs to the plant Proton pump-interactor protein family.</text>
</comment>
<evidence type="ECO:0000256" key="8">
    <source>
        <dbReference type="ARBA" id="ARBA00023136"/>
    </source>
</evidence>
<dbReference type="EMBL" id="GGEC01042101">
    <property type="protein sequence ID" value="MBX22585.1"/>
    <property type="molecule type" value="Transcribed_RNA"/>
</dbReference>
<feature type="region of interest" description="Disordered" evidence="11">
    <location>
        <begin position="1"/>
        <end position="56"/>
    </location>
</feature>
<reference evidence="13" key="1">
    <citation type="submission" date="2018-02" db="EMBL/GenBank/DDBJ databases">
        <title>Rhizophora mucronata_Transcriptome.</title>
        <authorList>
            <person name="Meera S.P."/>
            <person name="Sreeshan A."/>
            <person name="Augustine A."/>
        </authorList>
    </citation>
    <scope>NUCLEOTIDE SEQUENCE</scope>
    <source>
        <tissue evidence="13">Leaf</tissue>
    </source>
</reference>
<feature type="region of interest" description="Disordered" evidence="11">
    <location>
        <begin position="385"/>
        <end position="462"/>
    </location>
</feature>